<dbReference type="AlphaFoldDB" id="A0A1C3K0S7"/>
<evidence type="ECO:0000256" key="2">
    <source>
        <dbReference type="PIRSR" id="PIRSR605511-1"/>
    </source>
</evidence>
<dbReference type="GO" id="GO:0019853">
    <property type="term" value="P:L-ascorbic acid biosynthetic process"/>
    <property type="evidence" value="ECO:0007669"/>
    <property type="project" value="TreeGrafter"/>
</dbReference>
<dbReference type="EMBL" id="LT907988">
    <property type="protein sequence ID" value="SOE47415.1"/>
    <property type="molecule type" value="Genomic_DNA"/>
</dbReference>
<dbReference type="PANTHER" id="PTHR10907">
    <property type="entry name" value="REGUCALCIN"/>
    <property type="match status" value="1"/>
</dbReference>
<sequence length="577" mass="62565">MTRPETPNRLDRILLTGAAGGLGKVLRQSLRPYARILRLSDLAPMDPAGPGEEVVPCDLADRDAVDALARDVDAILHFGGVSVERPFEEILDANIRGIFHLYEAARRNGVKRVVFASSNHVIGFHKQTETLDAHAPRRPDSYYGLSKSYGEDVASFYFDRYGIETVSIRIGSSFPAPANRRMMSTWLSYRDLTALLERALFTPGVGHTVVYGMSDNDVVWWDNRHAAHLGYAPQDSSRVFRDQVEAQPAPPADDPSMVYQGGAFVAAGPFEAPAARARPPVAGAELIVDARHGVGESPVWQAAEQALYWVDIPGRTLNRWRAEDGSHTAWTAGEQIACLARHGDGWVAGMESGIFALRPEAGGQLAQTLLARIPHALAGMRLNDGRCDRQGRFWTGSMLMDMAQGAPVGALYRLDSAQPGQTLSPRLDGLVVPNGIAFSPDGRTMYVSDSHASVRRVWAFDYDTRTGTPSNRRLFIDMNSFPGRPDGAAVDAHGCYWICGNDAGLVHRFTPDGRLDRSLAVPVKKPTMCAFGGPGLRTLFVASIRPQGIDLSDQPLAGGVFALNPGVAGLAEPAFRG</sequence>
<dbReference type="InterPro" id="IPR001509">
    <property type="entry name" value="Epimerase_deHydtase"/>
</dbReference>
<feature type="domain" description="NAD-dependent epimerase/dehydratase" evidence="4">
    <location>
        <begin position="13"/>
        <end position="174"/>
    </location>
</feature>
<dbReference type="SUPFAM" id="SSF51735">
    <property type="entry name" value="NAD(P)-binding Rossmann-fold domains"/>
    <property type="match status" value="1"/>
</dbReference>
<keyword evidence="6" id="KW-0413">Isomerase</keyword>
<keyword evidence="8" id="KW-1185">Reference proteome</keyword>
<comment type="cofactor">
    <cofactor evidence="3">
        <name>Zn(2+)</name>
        <dbReference type="ChEBI" id="CHEBI:29105"/>
    </cofactor>
    <text evidence="3">Binds 1 divalent metal cation per subunit.</text>
</comment>
<dbReference type="InterPro" id="IPR005511">
    <property type="entry name" value="SMP-30"/>
</dbReference>
<dbReference type="InterPro" id="IPR036291">
    <property type="entry name" value="NAD(P)-bd_dom_sf"/>
</dbReference>
<dbReference type="Pfam" id="PF08450">
    <property type="entry name" value="SGL"/>
    <property type="match status" value="1"/>
</dbReference>
<dbReference type="InterPro" id="IPR011042">
    <property type="entry name" value="6-blade_b-propeller_TolB-like"/>
</dbReference>
<protein>
    <submittedName>
        <fullName evidence="6">UDP-glucose 4-epimerase</fullName>
        <ecNumber evidence="6">5.1.3.2</ecNumber>
    </submittedName>
</protein>
<dbReference type="Proteomes" id="UP000078558">
    <property type="component" value="Chromosome I"/>
</dbReference>
<dbReference type="InterPro" id="IPR013658">
    <property type="entry name" value="SGL"/>
</dbReference>
<feature type="binding site" evidence="3">
    <location>
        <position position="383"/>
    </location>
    <ligand>
        <name>substrate</name>
    </ligand>
</feature>
<dbReference type="SUPFAM" id="SSF63829">
    <property type="entry name" value="Calcium-dependent phosphotriesterase"/>
    <property type="match status" value="1"/>
</dbReference>
<feature type="domain" description="SMP-30/Gluconolactonase/LRE-like region" evidence="5">
    <location>
        <begin position="294"/>
        <end position="544"/>
    </location>
</feature>
<evidence type="ECO:0000313" key="8">
    <source>
        <dbReference type="Proteomes" id="UP000078558"/>
    </source>
</evidence>
<comment type="similarity">
    <text evidence="1">Belongs to the SMP-30/CGR1 family.</text>
</comment>
<feature type="binding site" evidence="3">
    <location>
        <position position="486"/>
    </location>
    <ligand>
        <name>a divalent metal cation</name>
        <dbReference type="ChEBI" id="CHEBI:60240"/>
    </ligand>
</feature>
<dbReference type="Pfam" id="PF01370">
    <property type="entry name" value="Epimerase"/>
    <property type="match status" value="1"/>
</dbReference>
<dbReference type="PANTHER" id="PTHR10907:SF47">
    <property type="entry name" value="REGUCALCIN"/>
    <property type="match status" value="1"/>
</dbReference>
<accession>A0A1C3K0S7</accession>
<dbReference type="PRINTS" id="PR01790">
    <property type="entry name" value="SMP30FAMILY"/>
</dbReference>
<evidence type="ECO:0000259" key="5">
    <source>
        <dbReference type="Pfam" id="PF08450"/>
    </source>
</evidence>
<feature type="binding site" evidence="3">
    <location>
        <position position="434"/>
    </location>
    <ligand>
        <name>a divalent metal cation</name>
        <dbReference type="ChEBI" id="CHEBI:60240"/>
    </ligand>
</feature>
<dbReference type="EMBL" id="FLRC01000013">
    <property type="protein sequence ID" value="SBT25034.1"/>
    <property type="molecule type" value="Genomic_DNA"/>
</dbReference>
<name>A0A1C3K0S7_9BURK</name>
<dbReference type="GO" id="GO:0005509">
    <property type="term" value="F:calcium ion binding"/>
    <property type="evidence" value="ECO:0007669"/>
    <property type="project" value="TreeGrafter"/>
</dbReference>
<feature type="binding site" evidence="3">
    <location>
        <position position="401"/>
    </location>
    <ligand>
        <name>substrate</name>
    </ligand>
</feature>
<feature type="binding site" evidence="3">
    <location>
        <position position="296"/>
    </location>
    <ligand>
        <name>a divalent metal cation</name>
        <dbReference type="ChEBI" id="CHEBI:60240"/>
    </ligand>
</feature>
<dbReference type="Gene3D" id="2.120.10.30">
    <property type="entry name" value="TolB, C-terminal domain"/>
    <property type="match status" value="1"/>
</dbReference>
<keyword evidence="3" id="KW-0862">Zinc</keyword>
<reference evidence="7 8" key="2">
    <citation type="submission" date="2017-08" db="EMBL/GenBank/DDBJ databases">
        <authorList>
            <person name="de Groot N.N."/>
        </authorList>
    </citation>
    <scope>NUCLEOTIDE SEQUENCE [LARGE SCALE GENOMIC DNA]</scope>
    <source>
        <strain evidence="7">Orrdi1</strain>
    </source>
</reference>
<keyword evidence="3" id="KW-0479">Metal-binding</keyword>
<feature type="binding site" evidence="3">
    <location>
        <position position="381"/>
    </location>
    <ligand>
        <name>substrate</name>
    </ligand>
</feature>
<evidence type="ECO:0000256" key="1">
    <source>
        <dbReference type="ARBA" id="ARBA00008853"/>
    </source>
</evidence>
<dbReference type="EC" id="5.1.3.2" evidence="6"/>
<dbReference type="KEGG" id="odi:ODI_R0826"/>
<proteinExistence type="inferred from homology"/>
<evidence type="ECO:0000313" key="6">
    <source>
        <dbReference type="EMBL" id="SBT25034.1"/>
    </source>
</evidence>
<feature type="active site" description="Proton donor/acceptor" evidence="2">
    <location>
        <position position="486"/>
    </location>
</feature>
<reference evidence="6 8" key="1">
    <citation type="submission" date="2016-06" db="EMBL/GenBank/DDBJ databases">
        <authorList>
            <person name="Kjaerup R.B."/>
            <person name="Dalgaard T.S."/>
            <person name="Juul-Madsen H.R."/>
        </authorList>
    </citation>
    <scope>NUCLEOTIDE SEQUENCE [LARGE SCALE GENOMIC DNA]</scope>
    <source>
        <strain evidence="6">Orrdi1</strain>
    </source>
</reference>
<dbReference type="GO" id="GO:0003978">
    <property type="term" value="F:UDP-glucose 4-epimerase activity"/>
    <property type="evidence" value="ECO:0007669"/>
    <property type="project" value="UniProtKB-EC"/>
</dbReference>
<dbReference type="Gene3D" id="3.40.50.720">
    <property type="entry name" value="NAD(P)-binding Rossmann-like Domain"/>
    <property type="match status" value="1"/>
</dbReference>
<evidence type="ECO:0000259" key="4">
    <source>
        <dbReference type="Pfam" id="PF01370"/>
    </source>
</evidence>
<gene>
    <name evidence="6" type="ORF">ODI_03370</name>
    <name evidence="7" type="ORF">ODI_R0826</name>
</gene>
<evidence type="ECO:0000313" key="7">
    <source>
        <dbReference type="EMBL" id="SOE47415.1"/>
    </source>
</evidence>
<organism evidence="6 8">
    <name type="scientific">Orrella dioscoreae</name>
    <dbReference type="NCBI Taxonomy" id="1851544"/>
    <lineage>
        <taxon>Bacteria</taxon>
        <taxon>Pseudomonadati</taxon>
        <taxon>Pseudomonadota</taxon>
        <taxon>Betaproteobacteria</taxon>
        <taxon>Burkholderiales</taxon>
        <taxon>Alcaligenaceae</taxon>
        <taxon>Orrella</taxon>
    </lineage>
</organism>
<dbReference type="STRING" id="1851544.ODI_03370"/>
<evidence type="ECO:0000256" key="3">
    <source>
        <dbReference type="PIRSR" id="PIRSR605511-2"/>
    </source>
</evidence>
<dbReference type="GO" id="GO:0004341">
    <property type="term" value="F:gluconolactonase activity"/>
    <property type="evidence" value="ECO:0007669"/>
    <property type="project" value="TreeGrafter"/>
</dbReference>